<reference evidence="1 2" key="1">
    <citation type="submission" date="2021-01" db="EMBL/GenBank/DDBJ databases">
        <title>Chryseolinea sp. Jin1 Genome sequencing and assembly.</title>
        <authorList>
            <person name="Kim I."/>
        </authorList>
    </citation>
    <scope>NUCLEOTIDE SEQUENCE [LARGE SCALE GENOMIC DNA]</scope>
    <source>
        <strain evidence="1 2">Jin1</strain>
    </source>
</reference>
<comment type="caution">
    <text evidence="1">The sequence shown here is derived from an EMBL/GenBank/DDBJ whole genome shotgun (WGS) entry which is preliminary data.</text>
</comment>
<organism evidence="1 2">
    <name type="scientific">Chryseolinea lacunae</name>
    <dbReference type="NCBI Taxonomy" id="2801331"/>
    <lineage>
        <taxon>Bacteria</taxon>
        <taxon>Pseudomonadati</taxon>
        <taxon>Bacteroidota</taxon>
        <taxon>Cytophagia</taxon>
        <taxon>Cytophagales</taxon>
        <taxon>Fulvivirgaceae</taxon>
        <taxon>Chryseolinea</taxon>
    </lineage>
</organism>
<dbReference type="Proteomes" id="UP000613030">
    <property type="component" value="Unassembled WGS sequence"/>
</dbReference>
<gene>
    <name evidence="1" type="ORF">JI741_04425</name>
</gene>
<sequence length="243" mass="27981">METLSILNALREVQTLLVILETMEEKDRQAAGDSFDGFSTMLVVSYHTVKLKLFLDRKLPKQEKHASAVYLQVTFEIENDRLVYAGLYCEKREQEARVEDFIKQNTPPGGYTWNTSAKQSTYSESVTRYLTIADTIAKQAHHCNAGDDYRPGYFSEIVVEEDRVVLKQINHWNSRSIDHRNDYTLRDLEFDIPITGVAKAPSFQDETIGDMLVYFFDRSSENNKGCGNKIKEQIEAAKREFTK</sequence>
<protein>
    <submittedName>
        <fullName evidence="1">Uncharacterized protein</fullName>
    </submittedName>
</protein>
<dbReference type="RefSeq" id="WP_202007757.1">
    <property type="nucleotide sequence ID" value="NZ_JAERRB010000001.1"/>
</dbReference>
<evidence type="ECO:0000313" key="1">
    <source>
        <dbReference type="EMBL" id="MBL0740448.1"/>
    </source>
</evidence>
<proteinExistence type="predicted"/>
<name>A0ABS1KLU5_9BACT</name>
<dbReference type="EMBL" id="JAERRB010000001">
    <property type="protein sequence ID" value="MBL0740448.1"/>
    <property type="molecule type" value="Genomic_DNA"/>
</dbReference>
<accession>A0ABS1KLU5</accession>
<keyword evidence="2" id="KW-1185">Reference proteome</keyword>
<evidence type="ECO:0000313" key="2">
    <source>
        <dbReference type="Proteomes" id="UP000613030"/>
    </source>
</evidence>